<feature type="transmembrane region" description="Helical" evidence="8">
    <location>
        <begin position="356"/>
        <end position="377"/>
    </location>
</feature>
<dbReference type="EMBL" id="NAJP01000064">
    <property type="protein sequence ID" value="TKA35974.1"/>
    <property type="molecule type" value="Genomic_DNA"/>
</dbReference>
<dbReference type="GO" id="GO:0016020">
    <property type="term" value="C:membrane"/>
    <property type="evidence" value="ECO:0007669"/>
    <property type="project" value="UniProtKB-SubCell"/>
</dbReference>
<feature type="compositionally biased region" description="Pro residues" evidence="7">
    <location>
        <begin position="924"/>
        <end position="951"/>
    </location>
</feature>
<feature type="compositionally biased region" description="Basic and acidic residues" evidence="7">
    <location>
        <begin position="822"/>
        <end position="847"/>
    </location>
</feature>
<accession>A0A4U0UK25</accession>
<feature type="transmembrane region" description="Helical" evidence="8">
    <location>
        <begin position="389"/>
        <end position="409"/>
    </location>
</feature>
<dbReference type="Gene3D" id="1.20.120.1770">
    <property type="match status" value="1"/>
</dbReference>
<reference evidence="10 11" key="1">
    <citation type="submission" date="2017-03" db="EMBL/GenBank/DDBJ databases">
        <title>Genomes of endolithic fungi from Antarctica.</title>
        <authorList>
            <person name="Coleine C."/>
            <person name="Masonjones S."/>
            <person name="Stajich J.E."/>
        </authorList>
    </citation>
    <scope>NUCLEOTIDE SEQUENCE [LARGE SCALE GENOMIC DNA]</scope>
    <source>
        <strain evidence="10 11">CCFEE 5311</strain>
    </source>
</reference>
<feature type="compositionally biased region" description="Gly residues" evidence="7">
    <location>
        <begin position="1255"/>
        <end position="1265"/>
    </location>
</feature>
<feature type="transmembrane region" description="Helical" evidence="8">
    <location>
        <begin position="319"/>
        <end position="344"/>
    </location>
</feature>
<dbReference type="InterPro" id="IPR046529">
    <property type="entry name" value="DUF6594"/>
</dbReference>
<feature type="compositionally biased region" description="Basic and acidic residues" evidence="7">
    <location>
        <begin position="552"/>
        <end position="585"/>
    </location>
</feature>
<dbReference type="Proteomes" id="UP000310066">
    <property type="component" value="Unassembled WGS sequence"/>
</dbReference>
<feature type="transmembrane region" description="Helical" evidence="8">
    <location>
        <begin position="204"/>
        <end position="225"/>
    </location>
</feature>
<evidence type="ECO:0000256" key="6">
    <source>
        <dbReference type="ARBA" id="ARBA00023136"/>
    </source>
</evidence>
<evidence type="ECO:0000256" key="1">
    <source>
        <dbReference type="ARBA" id="ARBA00004370"/>
    </source>
</evidence>
<evidence type="ECO:0000256" key="2">
    <source>
        <dbReference type="ARBA" id="ARBA00022448"/>
    </source>
</evidence>
<dbReference type="STRING" id="329885.A0A4U0UK25"/>
<name>A0A4U0UK25_9PEZI</name>
<feature type="transmembrane region" description="Helical" evidence="8">
    <location>
        <begin position="459"/>
        <end position="477"/>
    </location>
</feature>
<proteinExistence type="predicted"/>
<dbReference type="SMART" id="SM00665">
    <property type="entry name" value="B561"/>
    <property type="match status" value="1"/>
</dbReference>
<dbReference type="Pfam" id="PF20237">
    <property type="entry name" value="DUF6594"/>
    <property type="match status" value="1"/>
</dbReference>
<keyword evidence="2" id="KW-0813">Transport</keyword>
<feature type="compositionally biased region" description="Basic and acidic residues" evidence="7">
    <location>
        <begin position="660"/>
        <end position="671"/>
    </location>
</feature>
<sequence>MDEWDINCGIERRLACLRDKKRDNLQSRMEAIPDAYTAVFDRTRPDVMLELRTKLVQYDEMLLKTREVYALQRPAQSDYNSVRNWFDAQKPVVRGELDFIQRKEDLITLRDGRESASFDEFVERCLHALDKLLSSWCRCQIIKRIFITEEMRHKTNNLRIYYYAPQRVDTLVNLIITAVIFTLLVVPVVLMYEMAQVGGTASPLESIGILTVSTLLFGLAMSALTTAKRQELFAASAAYCAVLVVFRHERTSSLMSTSNLSPAGSSTYSSNTLHVGDGTWDSGRDDFLLPNLVGLNFATMQYNGMGNRFLDLPDYHRLILGHGILAAITFIGILPAAIFVAKFYRSNPRMAVKLHVYLQILTVFLSTIILILGWFAVGPERSLTNPHHGIGVAIYVCVLAQFIYGWMMAKIEKRRKDPMALTRTPTKVWIHKLFGRSIALLAFVQIALGLTLYGSPKTLFVLYALAGAFLVVAYLALDRWHFEKRPVMFGLDNGPEFYSDYGSYLSGTRMDDRSHAAQGPPPEGNKSHWARNLLGVVGVAGAYEAYKHRNSQRRDRQEGTMNERDRMDRQEGTLNESERRERLEQEEMDDQRRRRPPPPGMGPSGISSSRPSSRPPPGVMYGAGNVPIVGPMRGDQRPPSQTPNRMRLEENRQSPDSWEENEKYDERPQRNSWRDRLLGAGAGVAAFEGVRRVFSRRQRNDDYVDENYRPPHGGAHNMVSQTDVSRVEAGQVPMSPNDPRRRERMNMAGVQPMTPTATPSRAARRPRPSADSMSYDDEESVMDPGQGPQHIRQDEDSHTLRNSITTMGAIAGFREWNRHRRERQDRQRQDRMRRQNINEESMYDRRTSMNYPRPQDAGGRRPSLGGTVTTGTEVFDHGFSGSNPELSRNNFRPNTMQPPLPATAGAMPEMNQQRFDENARNYQLPPPPSGPPPGDMRPEMLPPPPARPPPGGSTYLDYRPLEPGTLQMPQGAIEPDPSRLMSSENVVQQSSSNQVVRDTAAGAMFSAAAADLASGRRRDSQSESPSRYHSRQDSRARLQKRDRRGSTASGSLSQVNTNNAPSTSNDPVSPVAVKVKMHPDGKHVTLRRLSEQEADAERQARRTDRQSRRRRTSEVSSGGLEDDLPPGSNQRYRRNGKGVVRRSSDQPIANVPIPPPMSSTAGSHRPPSELNLPPATTGGAAAYPGASRPMAMPSHSISPPGGQELSSPPITGMTSGSGMTSPGEGGDVTGTDVSAFDNNRRRRRAERARRLEAARGGGGRTVDFT</sequence>
<keyword evidence="3 8" id="KW-0812">Transmembrane</keyword>
<evidence type="ECO:0000256" key="4">
    <source>
        <dbReference type="ARBA" id="ARBA00022982"/>
    </source>
</evidence>
<feature type="region of interest" description="Disordered" evidence="7">
    <location>
        <begin position="1010"/>
        <end position="1265"/>
    </location>
</feature>
<feature type="compositionally biased region" description="Low complexity" evidence="7">
    <location>
        <begin position="1173"/>
        <end position="1186"/>
    </location>
</feature>
<keyword evidence="6 8" id="KW-0472">Membrane</keyword>
<feature type="compositionally biased region" description="Basic and acidic residues" evidence="7">
    <location>
        <begin position="1077"/>
        <end position="1106"/>
    </location>
</feature>
<keyword evidence="5 8" id="KW-1133">Transmembrane helix</keyword>
<comment type="caution">
    <text evidence="10">The sequence shown here is derived from an EMBL/GenBank/DDBJ whole genome shotgun (WGS) entry which is preliminary data.</text>
</comment>
<dbReference type="InterPro" id="IPR006593">
    <property type="entry name" value="Cyt_b561/ferric_Rdtase_TM"/>
</dbReference>
<dbReference type="OrthoDB" id="19261at2759"/>
<feature type="compositionally biased region" description="Low complexity" evidence="7">
    <location>
        <begin position="982"/>
        <end position="995"/>
    </location>
</feature>
<feature type="transmembrane region" description="Helical" evidence="8">
    <location>
        <begin position="171"/>
        <end position="192"/>
    </location>
</feature>
<feature type="compositionally biased region" description="Polar residues" evidence="7">
    <location>
        <begin position="1046"/>
        <end position="1067"/>
    </location>
</feature>
<dbReference type="Pfam" id="PF03188">
    <property type="entry name" value="Cytochrom_B561"/>
    <property type="match status" value="1"/>
</dbReference>
<keyword evidence="4" id="KW-0249">Electron transport</keyword>
<evidence type="ECO:0000256" key="7">
    <source>
        <dbReference type="SAM" id="MobiDB-lite"/>
    </source>
</evidence>
<dbReference type="PANTHER" id="PTHR34502">
    <property type="entry name" value="DUF6594 DOMAIN-CONTAINING PROTEIN-RELATED"/>
    <property type="match status" value="1"/>
</dbReference>
<organism evidence="10 11">
    <name type="scientific">Friedmanniomyces endolithicus</name>
    <dbReference type="NCBI Taxonomy" id="329885"/>
    <lineage>
        <taxon>Eukaryota</taxon>
        <taxon>Fungi</taxon>
        <taxon>Dikarya</taxon>
        <taxon>Ascomycota</taxon>
        <taxon>Pezizomycotina</taxon>
        <taxon>Dothideomycetes</taxon>
        <taxon>Dothideomycetidae</taxon>
        <taxon>Mycosphaerellales</taxon>
        <taxon>Teratosphaeriaceae</taxon>
        <taxon>Friedmanniomyces</taxon>
    </lineage>
</organism>
<dbReference type="CDD" id="cd08760">
    <property type="entry name" value="Cyt_b561_FRRS1_like"/>
    <property type="match status" value="1"/>
</dbReference>
<feature type="transmembrane region" description="Helical" evidence="8">
    <location>
        <begin position="433"/>
        <end position="453"/>
    </location>
</feature>
<feature type="region of interest" description="Disordered" evidence="7">
    <location>
        <begin position="547"/>
        <end position="671"/>
    </location>
</feature>
<evidence type="ECO:0000313" key="11">
    <source>
        <dbReference type="Proteomes" id="UP000310066"/>
    </source>
</evidence>
<feature type="compositionally biased region" description="Low complexity" evidence="7">
    <location>
        <begin position="1211"/>
        <end position="1222"/>
    </location>
</feature>
<gene>
    <name evidence="10" type="ORF">B0A54_12198</name>
</gene>
<evidence type="ECO:0000313" key="10">
    <source>
        <dbReference type="EMBL" id="TKA35974.1"/>
    </source>
</evidence>
<feature type="compositionally biased region" description="Polar residues" evidence="7">
    <location>
        <begin position="880"/>
        <end position="895"/>
    </location>
</feature>
<dbReference type="PROSITE" id="PS50939">
    <property type="entry name" value="CYTOCHROME_B561"/>
    <property type="match status" value="1"/>
</dbReference>
<comment type="subcellular location">
    <subcellularLocation>
        <location evidence="1">Membrane</location>
    </subcellularLocation>
</comment>
<feature type="region of interest" description="Disordered" evidence="7">
    <location>
        <begin position="749"/>
        <end position="801"/>
    </location>
</feature>
<evidence type="ECO:0000256" key="3">
    <source>
        <dbReference type="ARBA" id="ARBA00022692"/>
    </source>
</evidence>
<feature type="domain" description="Cytochrome b561" evidence="9">
    <location>
        <begin position="284"/>
        <end position="484"/>
    </location>
</feature>
<protein>
    <recommendedName>
        <fullName evidence="9">Cytochrome b561 domain-containing protein</fullName>
    </recommendedName>
</protein>
<evidence type="ECO:0000256" key="8">
    <source>
        <dbReference type="SAM" id="Phobius"/>
    </source>
</evidence>
<dbReference type="PANTHER" id="PTHR34502:SF3">
    <property type="entry name" value="DUF6594 DOMAIN-CONTAINING PROTEIN"/>
    <property type="match status" value="1"/>
</dbReference>
<feature type="compositionally biased region" description="Basic residues" evidence="7">
    <location>
        <begin position="1131"/>
        <end position="1140"/>
    </location>
</feature>
<dbReference type="AlphaFoldDB" id="A0A4U0UK25"/>
<feature type="region of interest" description="Disordered" evidence="7">
    <location>
        <begin position="815"/>
        <end position="995"/>
    </location>
</feature>
<evidence type="ECO:0000256" key="5">
    <source>
        <dbReference type="ARBA" id="ARBA00022989"/>
    </source>
</evidence>
<evidence type="ECO:0000259" key="9">
    <source>
        <dbReference type="PROSITE" id="PS50939"/>
    </source>
</evidence>